<keyword evidence="2" id="KW-1185">Reference proteome</keyword>
<dbReference type="EMBL" id="RJVU01040948">
    <property type="protein sequence ID" value="ROL46138.1"/>
    <property type="molecule type" value="Genomic_DNA"/>
</dbReference>
<sequence>MPAKTAKRGQYPPLCNAPSWRHKLRIFLFHELQRTTTSKTAVEKTQEDGLPYWHSSMSNICMLCSGPIEAPDTHEYCILCLAPAHAEAALAESGCPHCEDLPVRVLRARRSVALGECSRQRPTAADEPLVGQPQMGDCTGIRCDSPPRPPVYFTAESLRPAHGASEMVSFGPAGDDDLDEAMSLTASERDWADQSTEERSEAEGQVAFQDDLVRILTKAVSDLGLEWDSPDEPTKNKLDSWFLHSGCRAAAPRKRAPFFPDLHDEAARTWAAPHSARAHASGSEIFTKVDGAEARGYTCIPPVEESIAAHLCPSSASLKAGAMLPSRPCRLTAHIADKAYAASGEEISALHVMAVLQVFQAQLLKTLDEREADPEAFKDLRAATDFALKAMKKTA</sequence>
<name>A0A3N0YK21_ANAGA</name>
<dbReference type="Proteomes" id="UP000281406">
    <property type="component" value="Unassembled WGS sequence"/>
</dbReference>
<accession>A0A3N0YK21</accession>
<protein>
    <submittedName>
        <fullName evidence="1">Uncharacterized protein</fullName>
    </submittedName>
</protein>
<dbReference type="OrthoDB" id="8948664at2759"/>
<reference evidence="1 2" key="1">
    <citation type="submission" date="2018-10" db="EMBL/GenBank/DDBJ databases">
        <title>Genome assembly for a Yunnan-Guizhou Plateau 3E fish, Anabarilius grahami (Regan), and its evolutionary and genetic applications.</title>
        <authorList>
            <person name="Jiang W."/>
        </authorList>
    </citation>
    <scope>NUCLEOTIDE SEQUENCE [LARGE SCALE GENOMIC DNA]</scope>
    <source>
        <strain evidence="1">AG-KIZ</strain>
        <tissue evidence="1">Muscle</tissue>
    </source>
</reference>
<evidence type="ECO:0000313" key="2">
    <source>
        <dbReference type="Proteomes" id="UP000281406"/>
    </source>
</evidence>
<organism evidence="1 2">
    <name type="scientific">Anabarilius grahami</name>
    <name type="common">Kanglang fish</name>
    <name type="synonym">Barilius grahami</name>
    <dbReference type="NCBI Taxonomy" id="495550"/>
    <lineage>
        <taxon>Eukaryota</taxon>
        <taxon>Metazoa</taxon>
        <taxon>Chordata</taxon>
        <taxon>Craniata</taxon>
        <taxon>Vertebrata</taxon>
        <taxon>Euteleostomi</taxon>
        <taxon>Actinopterygii</taxon>
        <taxon>Neopterygii</taxon>
        <taxon>Teleostei</taxon>
        <taxon>Ostariophysi</taxon>
        <taxon>Cypriniformes</taxon>
        <taxon>Xenocyprididae</taxon>
        <taxon>Xenocypridinae</taxon>
        <taxon>Xenocypridinae incertae sedis</taxon>
        <taxon>Anabarilius</taxon>
    </lineage>
</organism>
<dbReference type="AlphaFoldDB" id="A0A3N0YK21"/>
<evidence type="ECO:0000313" key="1">
    <source>
        <dbReference type="EMBL" id="ROL46138.1"/>
    </source>
</evidence>
<proteinExistence type="predicted"/>
<gene>
    <name evidence="1" type="ORF">DPX16_23804</name>
</gene>
<comment type="caution">
    <text evidence="1">The sequence shown here is derived from an EMBL/GenBank/DDBJ whole genome shotgun (WGS) entry which is preliminary data.</text>
</comment>